<dbReference type="FunFam" id="2.160.20.10:FF:000028">
    <property type="entry name" value="Polygalacturonase QRT2"/>
    <property type="match status" value="1"/>
</dbReference>
<comment type="subcellular location">
    <subcellularLocation>
        <location evidence="1">Secreted</location>
        <location evidence="1">Cell wall</location>
    </subcellularLocation>
</comment>
<dbReference type="Pfam" id="PF00295">
    <property type="entry name" value="Glyco_hydro_28"/>
    <property type="match status" value="1"/>
</dbReference>
<dbReference type="GO" id="GO:0005975">
    <property type="term" value="P:carbohydrate metabolic process"/>
    <property type="evidence" value="ECO:0007669"/>
    <property type="project" value="InterPro"/>
</dbReference>
<dbReference type="Proteomes" id="UP001408789">
    <property type="component" value="Unassembled WGS sequence"/>
</dbReference>
<evidence type="ECO:0000256" key="2">
    <source>
        <dbReference type="ARBA" id="ARBA00008834"/>
    </source>
</evidence>
<evidence type="ECO:0000256" key="1">
    <source>
        <dbReference type="ARBA" id="ARBA00004191"/>
    </source>
</evidence>
<evidence type="ECO:0000256" key="4">
    <source>
        <dbReference type="ARBA" id="ARBA00022512"/>
    </source>
</evidence>
<dbReference type="PROSITE" id="PS00502">
    <property type="entry name" value="POLYGALACTURONASE"/>
    <property type="match status" value="1"/>
</dbReference>
<accession>A0AAP0GRV1</accession>
<keyword evidence="8 13" id="KW-0326">Glycosidase</keyword>
<dbReference type="InterPro" id="IPR006626">
    <property type="entry name" value="PbH1"/>
</dbReference>
<dbReference type="InterPro" id="IPR012334">
    <property type="entry name" value="Pectin_lyas_fold"/>
</dbReference>
<evidence type="ECO:0000256" key="9">
    <source>
        <dbReference type="ARBA" id="ARBA00023316"/>
    </source>
</evidence>
<sequence length="428" mass="47914">MHLHNHFVILLTMLGSAFFSSSYAIHHQHIKPTRNLAQDRPKLRQVNVDDYGARADGTDDSKVFMEAWRNACSSSKGSEFVVPKNKVYHLKPITFSGPCNPNFKVKIYGTIKATSHRSDYEGDRKHWIVFEDLENLSVEGGGTINGNGRIWWIKSCKVDETQAHRRYVRIPSTFPDIVISFRNAVTFRNCRNLRVERIRIKNPQQMHLTFQNSVNVRASNLRIIAPANSPNTDGIHISASQNVQVFNSVVKTGDDCVSIVDGSRNIVVRKLTCGPGHGISIGSLGKNNTEDKVSNILVDKAIISNTTNGVRIKSWQGGSGYAKNIRFQNIIMRNVTNPIIVDQNYCDRKEECPEQYSAVQMQNVVYRNIRGTSNSEVAINFDCSKTFPCQAILLDNVVLRRQGGEGGMKASCSNVMLATRGKVTPRCE</sequence>
<keyword evidence="9" id="KW-0961">Cell wall biogenesis/degradation</keyword>
<evidence type="ECO:0000256" key="8">
    <source>
        <dbReference type="ARBA" id="ARBA00023295"/>
    </source>
</evidence>
<evidence type="ECO:0000256" key="12">
    <source>
        <dbReference type="PROSITE-ProRule" id="PRU10052"/>
    </source>
</evidence>
<evidence type="ECO:0000256" key="3">
    <source>
        <dbReference type="ARBA" id="ARBA00012736"/>
    </source>
</evidence>
<dbReference type="GO" id="GO:0009901">
    <property type="term" value="P:anther dehiscence"/>
    <property type="evidence" value="ECO:0007669"/>
    <property type="project" value="UniProtKB-ARBA"/>
</dbReference>
<keyword evidence="4" id="KW-0134">Cell wall</keyword>
<evidence type="ECO:0000313" key="15">
    <source>
        <dbReference type="EMBL" id="KAK9058124.1"/>
    </source>
</evidence>
<reference evidence="15 16" key="1">
    <citation type="submission" date="2024-04" db="EMBL/GenBank/DDBJ databases">
        <title>The reference genome of an endangered Asteraceae, Deinandra increscens subsp. villosa, native to the Central Coast of California.</title>
        <authorList>
            <person name="Guilliams M."/>
            <person name="Hasenstab-Lehman K."/>
            <person name="Meyer R."/>
            <person name="Mcevoy S."/>
        </authorList>
    </citation>
    <scope>NUCLEOTIDE SEQUENCE [LARGE SCALE GENOMIC DNA]</scope>
    <source>
        <tissue evidence="15">Leaf</tissue>
    </source>
</reference>
<keyword evidence="6 14" id="KW-0732">Signal</keyword>
<dbReference type="InterPro" id="IPR011050">
    <property type="entry name" value="Pectin_lyase_fold/virulence"/>
</dbReference>
<dbReference type="SMART" id="SM00710">
    <property type="entry name" value="PbH1"/>
    <property type="match status" value="5"/>
</dbReference>
<evidence type="ECO:0000256" key="14">
    <source>
        <dbReference type="SAM" id="SignalP"/>
    </source>
</evidence>
<evidence type="ECO:0000256" key="7">
    <source>
        <dbReference type="ARBA" id="ARBA00022801"/>
    </source>
</evidence>
<feature type="signal peptide" evidence="14">
    <location>
        <begin position="1"/>
        <end position="24"/>
    </location>
</feature>
<dbReference type="GO" id="GO:0009830">
    <property type="term" value="P:cell wall modification involved in abscission"/>
    <property type="evidence" value="ECO:0007669"/>
    <property type="project" value="UniProtKB-ARBA"/>
</dbReference>
<dbReference type="SUPFAM" id="SSF51126">
    <property type="entry name" value="Pectin lyase-like"/>
    <property type="match status" value="1"/>
</dbReference>
<dbReference type="GO" id="GO:0004650">
    <property type="term" value="F:polygalacturonase activity"/>
    <property type="evidence" value="ECO:0007669"/>
    <property type="project" value="UniProtKB-EC"/>
</dbReference>
<comment type="similarity">
    <text evidence="2 13">Belongs to the glycosyl hydrolase 28 family.</text>
</comment>
<evidence type="ECO:0000313" key="16">
    <source>
        <dbReference type="Proteomes" id="UP001408789"/>
    </source>
</evidence>
<dbReference type="AlphaFoldDB" id="A0AAP0GRV1"/>
<keyword evidence="7 13" id="KW-0378">Hydrolase</keyword>
<dbReference type="Gene3D" id="2.160.20.10">
    <property type="entry name" value="Single-stranded right-handed beta-helix, Pectin lyase-like"/>
    <property type="match status" value="1"/>
</dbReference>
<keyword evidence="5" id="KW-0964">Secreted</keyword>
<dbReference type="InterPro" id="IPR000743">
    <property type="entry name" value="Glyco_hydro_28"/>
</dbReference>
<evidence type="ECO:0000256" key="6">
    <source>
        <dbReference type="ARBA" id="ARBA00022729"/>
    </source>
</evidence>
<feature type="active site" evidence="12">
    <location>
        <position position="277"/>
    </location>
</feature>
<organism evidence="15 16">
    <name type="scientific">Deinandra increscens subsp. villosa</name>
    <dbReference type="NCBI Taxonomy" id="3103831"/>
    <lineage>
        <taxon>Eukaryota</taxon>
        <taxon>Viridiplantae</taxon>
        <taxon>Streptophyta</taxon>
        <taxon>Embryophyta</taxon>
        <taxon>Tracheophyta</taxon>
        <taxon>Spermatophyta</taxon>
        <taxon>Magnoliopsida</taxon>
        <taxon>eudicotyledons</taxon>
        <taxon>Gunneridae</taxon>
        <taxon>Pentapetalae</taxon>
        <taxon>asterids</taxon>
        <taxon>campanulids</taxon>
        <taxon>Asterales</taxon>
        <taxon>Asteraceae</taxon>
        <taxon>Asteroideae</taxon>
        <taxon>Heliantheae alliance</taxon>
        <taxon>Madieae</taxon>
        <taxon>Madiinae</taxon>
        <taxon>Deinandra</taxon>
    </lineage>
</organism>
<protein>
    <recommendedName>
        <fullName evidence="3">endo-polygalacturonase</fullName>
        <ecNumber evidence="3">3.2.1.15</ecNumber>
    </recommendedName>
    <alternativeName>
        <fullName evidence="11">Pectinase</fullName>
    </alternativeName>
</protein>
<evidence type="ECO:0000256" key="13">
    <source>
        <dbReference type="RuleBase" id="RU361169"/>
    </source>
</evidence>
<evidence type="ECO:0000256" key="11">
    <source>
        <dbReference type="ARBA" id="ARBA00083621"/>
    </source>
</evidence>
<dbReference type="PANTHER" id="PTHR31375">
    <property type="match status" value="1"/>
</dbReference>
<feature type="chain" id="PRO_5042970639" description="endo-polygalacturonase" evidence="14">
    <location>
        <begin position="25"/>
        <end position="428"/>
    </location>
</feature>
<evidence type="ECO:0000256" key="5">
    <source>
        <dbReference type="ARBA" id="ARBA00022525"/>
    </source>
</evidence>
<evidence type="ECO:0000256" key="10">
    <source>
        <dbReference type="ARBA" id="ARBA00034074"/>
    </source>
</evidence>
<proteinExistence type="inferred from homology"/>
<comment type="catalytic activity">
    <reaction evidence="10">
        <text>(1,4-alpha-D-galacturonosyl)n+m + H2O = (1,4-alpha-D-galacturonosyl)n + (1,4-alpha-D-galacturonosyl)m.</text>
        <dbReference type="EC" id="3.2.1.15"/>
    </reaction>
</comment>
<dbReference type="EC" id="3.2.1.15" evidence="3"/>
<comment type="caution">
    <text evidence="15">The sequence shown here is derived from an EMBL/GenBank/DDBJ whole genome shotgun (WGS) entry which is preliminary data.</text>
</comment>
<keyword evidence="16" id="KW-1185">Reference proteome</keyword>
<dbReference type="GO" id="GO:0010047">
    <property type="term" value="P:fruit dehiscence"/>
    <property type="evidence" value="ECO:0007669"/>
    <property type="project" value="UniProtKB-ARBA"/>
</dbReference>
<dbReference type="EMBL" id="JBCNJP010000023">
    <property type="protein sequence ID" value="KAK9058124.1"/>
    <property type="molecule type" value="Genomic_DNA"/>
</dbReference>
<name>A0AAP0GRV1_9ASTR</name>
<gene>
    <name evidence="15" type="ORF">SSX86_022964</name>
</gene>